<dbReference type="PROSITE" id="PS00107">
    <property type="entry name" value="PROTEIN_KINASE_ATP"/>
    <property type="match status" value="1"/>
</dbReference>
<dbReference type="InterPro" id="IPR017441">
    <property type="entry name" value="Protein_kinase_ATP_BS"/>
</dbReference>
<keyword evidence="2 3" id="KW-0067">ATP-binding</keyword>
<keyword evidence="4" id="KW-0418">Kinase</keyword>
<feature type="domain" description="Protein kinase" evidence="5">
    <location>
        <begin position="6"/>
        <end position="255"/>
    </location>
</feature>
<feature type="binding site" evidence="3">
    <location>
        <position position="34"/>
    </location>
    <ligand>
        <name>ATP</name>
        <dbReference type="ChEBI" id="CHEBI:30616"/>
    </ligand>
</feature>
<evidence type="ECO:0000256" key="3">
    <source>
        <dbReference type="PROSITE-ProRule" id="PRU10141"/>
    </source>
</evidence>
<keyword evidence="4" id="KW-0723">Serine/threonine-protein kinase</keyword>
<dbReference type="GO" id="GO:0005524">
    <property type="term" value="F:ATP binding"/>
    <property type="evidence" value="ECO:0007669"/>
    <property type="project" value="UniProtKB-UniRule"/>
</dbReference>
<protein>
    <recommendedName>
        <fullName evidence="5">Protein kinase domain-containing protein</fullName>
    </recommendedName>
</protein>
<evidence type="ECO:0000256" key="4">
    <source>
        <dbReference type="RuleBase" id="RU000304"/>
    </source>
</evidence>
<dbReference type="PROSITE" id="PS50011">
    <property type="entry name" value="PROTEIN_KINASE_DOM"/>
    <property type="match status" value="1"/>
</dbReference>
<keyword evidence="4" id="KW-0808">Transferase</keyword>
<dbReference type="InterPro" id="IPR008271">
    <property type="entry name" value="Ser/Thr_kinase_AS"/>
</dbReference>
<comment type="similarity">
    <text evidence="4">Belongs to the protein kinase superfamily.</text>
</comment>
<dbReference type="GO" id="GO:0010506">
    <property type="term" value="P:regulation of autophagy"/>
    <property type="evidence" value="ECO:0007669"/>
    <property type="project" value="InterPro"/>
</dbReference>
<dbReference type="InterPro" id="IPR000719">
    <property type="entry name" value="Prot_kinase_dom"/>
</dbReference>
<comment type="caution">
    <text evidence="6">The sequence shown here is derived from an EMBL/GenBank/DDBJ whole genome shotgun (WGS) entry which is preliminary data.</text>
</comment>
<dbReference type="OrthoDB" id="4062651at2759"/>
<accession>A0A1R2B0W2</accession>
<organism evidence="6 7">
    <name type="scientific">Stentor coeruleus</name>
    <dbReference type="NCBI Taxonomy" id="5963"/>
    <lineage>
        <taxon>Eukaryota</taxon>
        <taxon>Sar</taxon>
        <taxon>Alveolata</taxon>
        <taxon>Ciliophora</taxon>
        <taxon>Postciliodesmatophora</taxon>
        <taxon>Heterotrichea</taxon>
        <taxon>Heterotrichida</taxon>
        <taxon>Stentoridae</taxon>
        <taxon>Stentor</taxon>
    </lineage>
</organism>
<keyword evidence="7" id="KW-1185">Reference proteome</keyword>
<reference evidence="6 7" key="1">
    <citation type="submission" date="2016-11" db="EMBL/GenBank/DDBJ databases">
        <title>The macronuclear genome of Stentor coeruleus: a giant cell with tiny introns.</title>
        <authorList>
            <person name="Slabodnick M."/>
            <person name="Ruby J.G."/>
            <person name="Reiff S.B."/>
            <person name="Swart E.C."/>
            <person name="Gosai S."/>
            <person name="Prabakaran S."/>
            <person name="Witkowska E."/>
            <person name="Larue G.E."/>
            <person name="Fisher S."/>
            <person name="Freeman R.M."/>
            <person name="Gunawardena J."/>
            <person name="Chu W."/>
            <person name="Stover N.A."/>
            <person name="Gregory B.D."/>
            <person name="Nowacki M."/>
            <person name="Derisi J."/>
            <person name="Roy S.W."/>
            <person name="Marshall W.F."/>
            <person name="Sood P."/>
        </authorList>
    </citation>
    <scope>NUCLEOTIDE SEQUENCE [LARGE SCALE GENOMIC DNA]</scope>
    <source>
        <strain evidence="6">WM001</strain>
    </source>
</reference>
<evidence type="ECO:0000313" key="7">
    <source>
        <dbReference type="Proteomes" id="UP000187209"/>
    </source>
</evidence>
<dbReference type="Gene3D" id="1.10.510.10">
    <property type="entry name" value="Transferase(Phosphotransferase) domain 1"/>
    <property type="match status" value="1"/>
</dbReference>
<evidence type="ECO:0000259" key="5">
    <source>
        <dbReference type="PROSITE" id="PS50011"/>
    </source>
</evidence>
<evidence type="ECO:0000256" key="2">
    <source>
        <dbReference type="ARBA" id="ARBA00022840"/>
    </source>
</evidence>
<dbReference type="PANTHER" id="PTHR24348">
    <property type="entry name" value="SERINE/THREONINE-PROTEIN KINASE UNC-51-RELATED"/>
    <property type="match status" value="1"/>
</dbReference>
<dbReference type="Pfam" id="PF00069">
    <property type="entry name" value="Pkinase"/>
    <property type="match status" value="1"/>
</dbReference>
<dbReference type="PROSITE" id="PS00108">
    <property type="entry name" value="PROTEIN_KINASE_ST"/>
    <property type="match status" value="1"/>
</dbReference>
<gene>
    <name evidence="6" type="ORF">SteCoe_31606</name>
</gene>
<dbReference type="EMBL" id="MPUH01001089">
    <property type="protein sequence ID" value="OMJ70422.1"/>
    <property type="molecule type" value="Genomic_DNA"/>
</dbReference>
<dbReference type="Proteomes" id="UP000187209">
    <property type="component" value="Unassembled WGS sequence"/>
</dbReference>
<evidence type="ECO:0000313" key="6">
    <source>
        <dbReference type="EMBL" id="OMJ70422.1"/>
    </source>
</evidence>
<dbReference type="InterPro" id="IPR011009">
    <property type="entry name" value="Kinase-like_dom_sf"/>
</dbReference>
<name>A0A1R2B0W2_9CILI</name>
<dbReference type="AlphaFoldDB" id="A0A1R2B0W2"/>
<dbReference type="SMART" id="SM00220">
    <property type="entry name" value="S_TKc"/>
    <property type="match status" value="1"/>
</dbReference>
<sequence>MISGNYTLEEVIGTGSFGTVYKAYDKSGKIYAIKMIQISNSSLESHIEQEISVMRSLMHKNIIQFINSYKHGNKYNIVLEYCEGGDLENYLQSSETLPLSIIKKWAKSIITACAYLQDKNIMHRDIKLANLYLTDKNPAKADIKIGDFGFSRFLNNNLAYSKIGTPLYMAPEIFESADYTFKADVWSLGCVLYEMITKVPLFPCYSLQDLFNKHRENLNFPDDFDEDARALIFDMVKYDFQERPNFADLLEYDFLKMEGLFDANEYEVNESMRTRVFRKKKTEHHKSALEIDQRNADIERLINIVLVKNADHTELLPFFVIYIRHMIKEAKAKLDYLTKFDKKNPVIMIKYKKFEELSKLIDDLSIGIEINTFNADNIPKDMMISSINRLIQLLYEYGEEEFYLLLGMANYFDHCNSLVVEVLNSKVNTTIC</sequence>
<dbReference type="GO" id="GO:0004674">
    <property type="term" value="F:protein serine/threonine kinase activity"/>
    <property type="evidence" value="ECO:0007669"/>
    <property type="project" value="UniProtKB-KW"/>
</dbReference>
<dbReference type="GO" id="GO:0005737">
    <property type="term" value="C:cytoplasm"/>
    <property type="evidence" value="ECO:0007669"/>
    <property type="project" value="TreeGrafter"/>
</dbReference>
<keyword evidence="1 3" id="KW-0547">Nucleotide-binding</keyword>
<evidence type="ECO:0000256" key="1">
    <source>
        <dbReference type="ARBA" id="ARBA00022741"/>
    </source>
</evidence>
<dbReference type="FunFam" id="3.30.200.20:FF:000042">
    <property type="entry name" value="Aurora kinase A"/>
    <property type="match status" value="1"/>
</dbReference>
<proteinExistence type="inferred from homology"/>
<dbReference type="InterPro" id="IPR045269">
    <property type="entry name" value="Atg1-like"/>
</dbReference>
<dbReference type="SUPFAM" id="SSF56112">
    <property type="entry name" value="Protein kinase-like (PK-like)"/>
    <property type="match status" value="1"/>
</dbReference>